<evidence type="ECO:0000256" key="2">
    <source>
        <dbReference type="PROSITE-ProRule" id="PRU00196"/>
    </source>
</evidence>
<name>A0AA88XYQ2_PINIB</name>
<feature type="domain" description="SRCR" evidence="3">
    <location>
        <begin position="257"/>
        <end position="362"/>
    </location>
</feature>
<dbReference type="PANTHER" id="PTHR48071:SF18">
    <property type="entry name" value="DELETED IN MALIGNANT BRAIN TUMORS 1 PROTEIN-RELATED"/>
    <property type="match status" value="1"/>
</dbReference>
<comment type="caution">
    <text evidence="2">Lacks conserved residue(s) required for the propagation of feature annotation.</text>
</comment>
<dbReference type="InterPro" id="IPR013151">
    <property type="entry name" value="Immunoglobulin_dom"/>
</dbReference>
<dbReference type="InterPro" id="IPR003599">
    <property type="entry name" value="Ig_sub"/>
</dbReference>
<feature type="disulfide bond" evidence="2">
    <location>
        <begin position="444"/>
        <end position="454"/>
    </location>
</feature>
<sequence>MSPFLSLDNQYRYNELAELLYPVVNAYGGTVGERTILRCRVKTDEAPEINWYKKALENTPCSMRHTQFRTAEGLFCLEDRSRSHIRQRRHVSKLIFEKPTLQDSGSYMCVVSFGSRNITQFTKVTFNELSIPPVRLVDSTRGNIGEGRVEIYYNKTWSRVQMLTWESPEASLICRLLGYRDVEFTRTAYAHCPHFLVSKVRYTYLQCTHNVRVVLLIEFIDSTQIGRSETYVCTKTATSCQRVPKSTRRPYWTHKVIRFAATSLIEGRIEVYGNGYWGTVCLNGLTDNEISTICNTFGFRFGGIMHNAWDKFHFGQTDVGPVMVTGLQCPPNATDFSLCSHNGFGNLCCGCNHSHDLAIRCHDGPVEVPTIPFRKRRNFEGVKRLQYYKDGLWGTVCGAYIGYPEANMICSMMGFKHGGKLVMKYKKKWSYRGLGPIILKYLDCPINATDISQCPFRNYTSHDHRWGCYLYSDHRRDISISCNKKPVRPQVTPVRLKGSNANSGLLEVYHNKSWLIVPSYSGDPKLASVVCRQLGYRSGGEIYKNNTCMYGYCNVTESLSGSTGCTGKEENLGQCEGLQWLPGWPMNGQPIGIRCYVENEKRAH</sequence>
<dbReference type="Gene3D" id="2.60.40.10">
    <property type="entry name" value="Immunoglobulins"/>
    <property type="match status" value="1"/>
</dbReference>
<feature type="domain" description="Ig-like" evidence="4">
    <location>
        <begin position="22"/>
        <end position="125"/>
    </location>
</feature>
<evidence type="ECO:0000259" key="4">
    <source>
        <dbReference type="PROSITE" id="PS50835"/>
    </source>
</evidence>
<dbReference type="PANTHER" id="PTHR48071">
    <property type="entry name" value="SRCR DOMAIN-CONTAINING PROTEIN"/>
    <property type="match status" value="1"/>
</dbReference>
<feature type="domain" description="SRCR" evidence="3">
    <location>
        <begin position="359"/>
        <end position="483"/>
    </location>
</feature>
<gene>
    <name evidence="5" type="ORF">FSP39_003872</name>
</gene>
<dbReference type="InterPro" id="IPR036772">
    <property type="entry name" value="SRCR-like_dom_sf"/>
</dbReference>
<protein>
    <submittedName>
        <fullName evidence="5">Uncharacterized protein</fullName>
    </submittedName>
</protein>
<comment type="caution">
    <text evidence="5">The sequence shown here is derived from an EMBL/GenBank/DDBJ whole genome shotgun (WGS) entry which is preliminary data.</text>
</comment>
<dbReference type="InterPro" id="IPR007110">
    <property type="entry name" value="Ig-like_dom"/>
</dbReference>
<dbReference type="SMART" id="SM00202">
    <property type="entry name" value="SR"/>
    <property type="match status" value="4"/>
</dbReference>
<evidence type="ECO:0000256" key="1">
    <source>
        <dbReference type="ARBA" id="ARBA00023157"/>
    </source>
</evidence>
<feature type="disulfide bond" evidence="2">
    <location>
        <begin position="565"/>
        <end position="575"/>
    </location>
</feature>
<dbReference type="AlphaFoldDB" id="A0AA88XYQ2"/>
<dbReference type="Gene3D" id="3.10.250.10">
    <property type="entry name" value="SRCR-like domain"/>
    <property type="match status" value="4"/>
</dbReference>
<dbReference type="PROSITE" id="PS50287">
    <property type="entry name" value="SRCR_2"/>
    <property type="match status" value="4"/>
</dbReference>
<evidence type="ECO:0000313" key="6">
    <source>
        <dbReference type="Proteomes" id="UP001186944"/>
    </source>
</evidence>
<dbReference type="InterPro" id="IPR036179">
    <property type="entry name" value="Ig-like_dom_sf"/>
</dbReference>
<reference evidence="5" key="1">
    <citation type="submission" date="2019-08" db="EMBL/GenBank/DDBJ databases">
        <title>The improved chromosome-level genome for the pearl oyster Pinctada fucata martensii using PacBio sequencing and Hi-C.</title>
        <authorList>
            <person name="Zheng Z."/>
        </authorList>
    </citation>
    <scope>NUCLEOTIDE SEQUENCE</scope>
    <source>
        <strain evidence="5">ZZ-2019</strain>
        <tissue evidence="5">Adductor muscle</tissue>
    </source>
</reference>
<organism evidence="5 6">
    <name type="scientific">Pinctada imbricata</name>
    <name type="common">Atlantic pearl-oyster</name>
    <name type="synonym">Pinctada martensii</name>
    <dbReference type="NCBI Taxonomy" id="66713"/>
    <lineage>
        <taxon>Eukaryota</taxon>
        <taxon>Metazoa</taxon>
        <taxon>Spiralia</taxon>
        <taxon>Lophotrochozoa</taxon>
        <taxon>Mollusca</taxon>
        <taxon>Bivalvia</taxon>
        <taxon>Autobranchia</taxon>
        <taxon>Pteriomorphia</taxon>
        <taxon>Pterioida</taxon>
        <taxon>Pterioidea</taxon>
        <taxon>Pteriidae</taxon>
        <taxon>Pinctada</taxon>
    </lineage>
</organism>
<feature type="disulfide bond" evidence="2">
    <location>
        <begin position="329"/>
        <end position="339"/>
    </location>
</feature>
<dbReference type="InterPro" id="IPR013783">
    <property type="entry name" value="Ig-like_fold"/>
</dbReference>
<accession>A0AA88XYQ2</accession>
<dbReference type="GO" id="GO:0016020">
    <property type="term" value="C:membrane"/>
    <property type="evidence" value="ECO:0007669"/>
    <property type="project" value="InterPro"/>
</dbReference>
<dbReference type="Pfam" id="PF00530">
    <property type="entry name" value="SRCR"/>
    <property type="match status" value="4"/>
</dbReference>
<feature type="domain" description="SRCR" evidence="3">
    <location>
        <begin position="494"/>
        <end position="596"/>
    </location>
</feature>
<dbReference type="SUPFAM" id="SSF48726">
    <property type="entry name" value="Immunoglobulin"/>
    <property type="match status" value="1"/>
</dbReference>
<evidence type="ECO:0000313" key="5">
    <source>
        <dbReference type="EMBL" id="KAK3094600.1"/>
    </source>
</evidence>
<keyword evidence="6" id="KW-1185">Reference proteome</keyword>
<keyword evidence="1 2" id="KW-1015">Disulfide bond</keyword>
<dbReference type="InterPro" id="IPR001190">
    <property type="entry name" value="SRCR"/>
</dbReference>
<dbReference type="PROSITE" id="PS50835">
    <property type="entry name" value="IG_LIKE"/>
    <property type="match status" value="1"/>
</dbReference>
<dbReference type="SUPFAM" id="SSF56487">
    <property type="entry name" value="SRCR-like"/>
    <property type="match status" value="4"/>
</dbReference>
<proteinExistence type="predicted"/>
<dbReference type="SMART" id="SM00409">
    <property type="entry name" value="IG"/>
    <property type="match status" value="1"/>
</dbReference>
<dbReference type="Pfam" id="PF00047">
    <property type="entry name" value="ig"/>
    <property type="match status" value="1"/>
</dbReference>
<feature type="domain" description="SRCR" evidence="3">
    <location>
        <begin position="134"/>
        <end position="178"/>
    </location>
</feature>
<evidence type="ECO:0000259" key="3">
    <source>
        <dbReference type="PROSITE" id="PS50287"/>
    </source>
</evidence>
<dbReference type="EMBL" id="VSWD01000008">
    <property type="protein sequence ID" value="KAK3094600.1"/>
    <property type="molecule type" value="Genomic_DNA"/>
</dbReference>
<dbReference type="Proteomes" id="UP001186944">
    <property type="component" value="Unassembled WGS sequence"/>
</dbReference>